<reference evidence="2 3" key="1">
    <citation type="submission" date="2013-08" db="EMBL/GenBank/DDBJ databases">
        <title>Intrasporangium oryzae NRRL B-24470.</title>
        <authorList>
            <person name="Liu H."/>
            <person name="Wang G."/>
        </authorList>
    </citation>
    <scope>NUCLEOTIDE SEQUENCE [LARGE SCALE GENOMIC DNA]</scope>
    <source>
        <strain evidence="2 3">NRRL B-24470</strain>
    </source>
</reference>
<organism evidence="2 3">
    <name type="scientific">Intrasporangium oryzae NRRL B-24470</name>
    <dbReference type="NCBI Taxonomy" id="1386089"/>
    <lineage>
        <taxon>Bacteria</taxon>
        <taxon>Bacillati</taxon>
        <taxon>Actinomycetota</taxon>
        <taxon>Actinomycetes</taxon>
        <taxon>Micrococcales</taxon>
        <taxon>Intrasporangiaceae</taxon>
        <taxon>Intrasporangium</taxon>
    </lineage>
</organism>
<dbReference type="InterPro" id="IPR011990">
    <property type="entry name" value="TPR-like_helical_dom_sf"/>
</dbReference>
<feature type="domain" description="CHAT" evidence="1">
    <location>
        <begin position="597"/>
        <end position="826"/>
    </location>
</feature>
<sequence length="848" mass="88774">MVANSAGRPAEAVRLLGEALGALDAIAGGVPEHEWLVLRCNTLITLALSDFLVAGLKPARARLRAAEEVARQAGDPGLTPRIAYQSANIHGRGGDLATAWNELQRALSHLDAFAPREQCSVHLSRGMLALELARPHEALSSFAVAASLAHEQGFGAEERMARHNEGYATYLVGDLPRALALIAEADELVEDVSLGTEALDRARVLLEAGLVSEAVEVLGGARARVGDDERAMRAEFDLELARAHRLEGRLDLATASAEAAREGYARLDAMAWETKARVLGLLIDLERWRRERARATDLVEASADLPRAAAATADELVAAAEKVGDSELAHAARLTAADALLAVGDVEAARQRLAGSDGHRPASVSDELATAAVTAEVHAAAGEATAARRALSVAARRLAAGLHGSASLDLRTARAVHGVRLASLDIELALPRGSSAVLEALERWRSATDRLPSLERPADEQLAALTEQLRAVHAQLRADPDPDQLARLRRRAGTLEREIRARDWALSSRSGGTAALDLRVREGREALARADRDLLWFFTHGGRLWGVGIVGGRARLRDLMPVSAAADLAQRMRLDLRAATTRQLGPLTAAVWGSLRASAQQLDDALVRPWGVRRGGLVLVTCEEVSALPWALLPSLSGAPVTLARSLTSFARRVGPGATHDGQPPAVHVSVGPAVPRAEAEAAAVAAAWRGRGATVELASPSSASGLVAALARDHVVHVGAHGTHQTQSPLFSSLALHDGPAFAHELQSSGVSAAHVVLSACDVGSAVSRPGEEQLGMAAAVHSLGARSVVAAVSPVPDDVAAAAMTRHHEGLARGVTSDEALAAAIAATDPVAAAFVHLGGLFTDAR</sequence>
<name>W9GBC7_9MICO</name>
<dbReference type="AlphaFoldDB" id="W9GBC7"/>
<dbReference type="Gene3D" id="1.25.40.10">
    <property type="entry name" value="Tetratricopeptide repeat domain"/>
    <property type="match status" value="1"/>
</dbReference>
<dbReference type="PATRIC" id="fig|1386089.3.peg.1229"/>
<accession>W9GBC7</accession>
<dbReference type="eggNOG" id="COG4995">
    <property type="taxonomic scope" value="Bacteria"/>
</dbReference>
<dbReference type="SUPFAM" id="SSF48452">
    <property type="entry name" value="TPR-like"/>
    <property type="match status" value="1"/>
</dbReference>
<dbReference type="eggNOG" id="COG0457">
    <property type="taxonomic scope" value="Bacteria"/>
</dbReference>
<proteinExistence type="predicted"/>
<dbReference type="InterPro" id="IPR024983">
    <property type="entry name" value="CHAT_dom"/>
</dbReference>
<dbReference type="EMBL" id="AWSA01000010">
    <property type="protein sequence ID" value="EWT02512.1"/>
    <property type="molecule type" value="Genomic_DNA"/>
</dbReference>
<dbReference type="Proteomes" id="UP000019489">
    <property type="component" value="Unassembled WGS sequence"/>
</dbReference>
<comment type="caution">
    <text evidence="2">The sequence shown here is derived from an EMBL/GenBank/DDBJ whole genome shotgun (WGS) entry which is preliminary data.</text>
</comment>
<evidence type="ECO:0000259" key="1">
    <source>
        <dbReference type="Pfam" id="PF12770"/>
    </source>
</evidence>
<protein>
    <recommendedName>
        <fullName evidence="1">CHAT domain-containing protein</fullName>
    </recommendedName>
</protein>
<gene>
    <name evidence="2" type="ORF">N865_04955</name>
</gene>
<evidence type="ECO:0000313" key="2">
    <source>
        <dbReference type="EMBL" id="EWT02512.1"/>
    </source>
</evidence>
<dbReference type="Pfam" id="PF12770">
    <property type="entry name" value="CHAT"/>
    <property type="match status" value="1"/>
</dbReference>
<keyword evidence="3" id="KW-1185">Reference proteome</keyword>
<dbReference type="STRING" id="1386089.N865_04955"/>
<evidence type="ECO:0000313" key="3">
    <source>
        <dbReference type="Proteomes" id="UP000019489"/>
    </source>
</evidence>